<keyword evidence="2" id="KW-1185">Reference proteome</keyword>
<reference evidence="2" key="1">
    <citation type="submission" date="2016-06" db="EMBL/GenBank/DDBJ databases">
        <title>Parallel loss of symbiosis genes in relatives of nitrogen-fixing non-legume Parasponia.</title>
        <authorList>
            <person name="Van Velzen R."/>
            <person name="Holmer R."/>
            <person name="Bu F."/>
            <person name="Rutten L."/>
            <person name="Van Zeijl A."/>
            <person name="Liu W."/>
            <person name="Santuari L."/>
            <person name="Cao Q."/>
            <person name="Sharma T."/>
            <person name="Shen D."/>
            <person name="Roswanjaya Y."/>
            <person name="Wardhani T."/>
            <person name="Kalhor M.S."/>
            <person name="Jansen J."/>
            <person name="Van den Hoogen J."/>
            <person name="Gungor B."/>
            <person name="Hartog M."/>
            <person name="Hontelez J."/>
            <person name="Verver J."/>
            <person name="Yang W.-C."/>
            <person name="Schijlen E."/>
            <person name="Repin R."/>
            <person name="Schilthuizen M."/>
            <person name="Schranz E."/>
            <person name="Heidstra R."/>
            <person name="Miyata K."/>
            <person name="Fedorova E."/>
            <person name="Kohlen W."/>
            <person name="Bisseling T."/>
            <person name="Smit S."/>
            <person name="Geurts R."/>
        </authorList>
    </citation>
    <scope>NUCLEOTIDE SEQUENCE [LARGE SCALE GENOMIC DNA]</scope>
    <source>
        <strain evidence="2">cv. WU1-14</strain>
    </source>
</reference>
<comment type="caution">
    <text evidence="1">The sequence shown here is derived from an EMBL/GenBank/DDBJ whole genome shotgun (WGS) entry which is preliminary data.</text>
</comment>
<dbReference type="Proteomes" id="UP000237105">
    <property type="component" value="Unassembled WGS sequence"/>
</dbReference>
<feature type="non-terminal residue" evidence="1">
    <location>
        <position position="1"/>
    </location>
</feature>
<organism evidence="1 2">
    <name type="scientific">Parasponia andersonii</name>
    <name type="common">Sponia andersonii</name>
    <dbReference type="NCBI Taxonomy" id="3476"/>
    <lineage>
        <taxon>Eukaryota</taxon>
        <taxon>Viridiplantae</taxon>
        <taxon>Streptophyta</taxon>
        <taxon>Embryophyta</taxon>
        <taxon>Tracheophyta</taxon>
        <taxon>Spermatophyta</taxon>
        <taxon>Magnoliopsida</taxon>
        <taxon>eudicotyledons</taxon>
        <taxon>Gunneridae</taxon>
        <taxon>Pentapetalae</taxon>
        <taxon>rosids</taxon>
        <taxon>fabids</taxon>
        <taxon>Rosales</taxon>
        <taxon>Cannabaceae</taxon>
        <taxon>Parasponia</taxon>
    </lineage>
</organism>
<dbReference type="SUPFAM" id="SSF48403">
    <property type="entry name" value="Ankyrin repeat"/>
    <property type="match status" value="1"/>
</dbReference>
<dbReference type="OrthoDB" id="10464698at2759"/>
<dbReference type="Gene3D" id="1.25.40.20">
    <property type="entry name" value="Ankyrin repeat-containing domain"/>
    <property type="match status" value="1"/>
</dbReference>
<evidence type="ECO:0000313" key="2">
    <source>
        <dbReference type="Proteomes" id="UP000237105"/>
    </source>
</evidence>
<proteinExistence type="predicted"/>
<accession>A0A2P5CK87</accession>
<dbReference type="AlphaFoldDB" id="A0A2P5CK87"/>
<name>A0A2P5CK87_PARAD</name>
<gene>
    <name evidence="1" type="ORF">PanWU01x14_145830</name>
</gene>
<dbReference type="InterPro" id="IPR036770">
    <property type="entry name" value="Ankyrin_rpt-contain_sf"/>
</dbReference>
<sequence>TKNGKKSTFYTLGLKDRGNKVTVSREAVRAGHWKMVHLLIVVEPKLTCMENKEGESPLFLAAREGKAETVIHISMETASAAHGGACGDRTLADMSPFSV</sequence>
<evidence type="ECO:0000313" key="1">
    <source>
        <dbReference type="EMBL" id="PON61463.1"/>
    </source>
</evidence>
<dbReference type="EMBL" id="JXTB01000121">
    <property type="protein sequence ID" value="PON61463.1"/>
    <property type="molecule type" value="Genomic_DNA"/>
</dbReference>
<protein>
    <submittedName>
        <fullName evidence="1">Ankyrin repeat-containing domain containing protein</fullName>
    </submittedName>
</protein>